<evidence type="ECO:0000313" key="3">
    <source>
        <dbReference type="WBParaSite" id="GPUH_0001582301-mRNA-1"/>
    </source>
</evidence>
<dbReference type="Proteomes" id="UP000271098">
    <property type="component" value="Unassembled WGS sequence"/>
</dbReference>
<organism evidence="3">
    <name type="scientific">Gongylonema pulchrum</name>
    <dbReference type="NCBI Taxonomy" id="637853"/>
    <lineage>
        <taxon>Eukaryota</taxon>
        <taxon>Metazoa</taxon>
        <taxon>Ecdysozoa</taxon>
        <taxon>Nematoda</taxon>
        <taxon>Chromadorea</taxon>
        <taxon>Rhabditida</taxon>
        <taxon>Spirurina</taxon>
        <taxon>Spiruromorpha</taxon>
        <taxon>Spiruroidea</taxon>
        <taxon>Gongylonematidae</taxon>
        <taxon>Gongylonema</taxon>
    </lineage>
</organism>
<name>A0A183E4B0_9BILA</name>
<evidence type="ECO:0000313" key="2">
    <source>
        <dbReference type="Proteomes" id="UP000271098"/>
    </source>
</evidence>
<proteinExistence type="predicted"/>
<dbReference type="EMBL" id="UYRT01082927">
    <property type="protein sequence ID" value="VDN26697.1"/>
    <property type="molecule type" value="Genomic_DNA"/>
</dbReference>
<sequence>MKDGLFSDSLVTWKWVRSTRPETETWACSSAEVLVDPLTTYKGRKVAKISRNEHEQPSVIPEFADPLGATAEERKKAGAVIFDDVPSFLTKKREEPKLTNTLASKETGETIATTEKELPGFIPWTAKKQDILKKFSGAEKSETSCLHCVRDLKIADFSVTERAAQR</sequence>
<dbReference type="AlphaFoldDB" id="A0A183E4B0"/>
<dbReference type="WBParaSite" id="GPUH_0001582301-mRNA-1">
    <property type="protein sequence ID" value="GPUH_0001582301-mRNA-1"/>
    <property type="gene ID" value="GPUH_0001582301"/>
</dbReference>
<reference evidence="1 2" key="2">
    <citation type="submission" date="2018-11" db="EMBL/GenBank/DDBJ databases">
        <authorList>
            <consortium name="Pathogen Informatics"/>
        </authorList>
    </citation>
    <scope>NUCLEOTIDE SEQUENCE [LARGE SCALE GENOMIC DNA]</scope>
</reference>
<evidence type="ECO:0000313" key="1">
    <source>
        <dbReference type="EMBL" id="VDN26697.1"/>
    </source>
</evidence>
<dbReference type="OrthoDB" id="1734063at2759"/>
<gene>
    <name evidence="1" type="ORF">GPUH_LOCUS15801</name>
</gene>
<keyword evidence="2" id="KW-1185">Reference proteome</keyword>
<reference evidence="3" key="1">
    <citation type="submission" date="2016-06" db="UniProtKB">
        <authorList>
            <consortium name="WormBaseParasite"/>
        </authorList>
    </citation>
    <scope>IDENTIFICATION</scope>
</reference>
<accession>A0A183E4B0</accession>
<protein>
    <submittedName>
        <fullName evidence="1 3">Uncharacterized protein</fullName>
    </submittedName>
</protein>